<evidence type="ECO:0008006" key="4">
    <source>
        <dbReference type="Google" id="ProtNLM"/>
    </source>
</evidence>
<dbReference type="AlphaFoldDB" id="J3NJG2"/>
<accession>J3NJG2</accession>
<proteinExistence type="predicted"/>
<sequence>MATVALCRRALVSRGLPLAVGVSLGIGHHTFTSHRRPLRFDAHHPPSNIVSSVPRKEVDSDDGFINPEILSQISGGSFSGFLTGLLVSVFSRTLVLLLGISIVTFQVAARYGIDLVQQFHLKERARSSRILSALRHKTPFKLSFGVTFALSAFAHF</sequence>
<keyword evidence="3" id="KW-1185">Reference proteome</keyword>
<dbReference type="eggNOG" id="ENOG502SEUQ">
    <property type="taxonomic scope" value="Eukaryota"/>
</dbReference>
<dbReference type="STRING" id="644352.J3NJG2"/>
<dbReference type="EnsemblFungi" id="EJT81414">
    <property type="protein sequence ID" value="EJT81414"/>
    <property type="gene ID" value="GGTG_01394"/>
</dbReference>
<gene>
    <name evidence="2" type="primary">20341852</name>
    <name evidence="1" type="ORF">GGTG_01394</name>
</gene>
<evidence type="ECO:0000313" key="2">
    <source>
        <dbReference type="EnsemblFungi" id="EJT81414"/>
    </source>
</evidence>
<dbReference type="OrthoDB" id="3990500at2759"/>
<dbReference type="EMBL" id="GL385395">
    <property type="protein sequence ID" value="EJT81414.1"/>
    <property type="molecule type" value="Genomic_DNA"/>
</dbReference>
<dbReference type="RefSeq" id="XP_009217423.1">
    <property type="nucleotide sequence ID" value="XM_009219159.1"/>
</dbReference>
<organism evidence="1">
    <name type="scientific">Gaeumannomyces tritici (strain R3-111a-1)</name>
    <name type="common">Wheat and barley take-all root rot fungus</name>
    <name type="synonym">Gaeumannomyces graminis var. tritici</name>
    <dbReference type="NCBI Taxonomy" id="644352"/>
    <lineage>
        <taxon>Eukaryota</taxon>
        <taxon>Fungi</taxon>
        <taxon>Dikarya</taxon>
        <taxon>Ascomycota</taxon>
        <taxon>Pezizomycotina</taxon>
        <taxon>Sordariomycetes</taxon>
        <taxon>Sordariomycetidae</taxon>
        <taxon>Magnaporthales</taxon>
        <taxon>Magnaporthaceae</taxon>
        <taxon>Gaeumannomyces</taxon>
    </lineage>
</organism>
<reference evidence="1" key="2">
    <citation type="submission" date="2010-07" db="EMBL/GenBank/DDBJ databases">
        <authorList>
            <consortium name="The Broad Institute Genome Sequencing Platform"/>
            <consortium name="Broad Institute Genome Sequencing Center for Infectious Disease"/>
            <person name="Ma L.-J."/>
            <person name="Dead R."/>
            <person name="Young S."/>
            <person name="Zeng Q."/>
            <person name="Koehrsen M."/>
            <person name="Alvarado L."/>
            <person name="Berlin A."/>
            <person name="Chapman S.B."/>
            <person name="Chen Z."/>
            <person name="Freedman E."/>
            <person name="Gellesch M."/>
            <person name="Goldberg J."/>
            <person name="Griggs A."/>
            <person name="Gujja S."/>
            <person name="Heilman E.R."/>
            <person name="Heiman D."/>
            <person name="Hepburn T."/>
            <person name="Howarth C."/>
            <person name="Jen D."/>
            <person name="Larson L."/>
            <person name="Mehta T."/>
            <person name="Neiman D."/>
            <person name="Pearson M."/>
            <person name="Roberts A."/>
            <person name="Saif S."/>
            <person name="Shea T."/>
            <person name="Shenoy N."/>
            <person name="Sisk P."/>
            <person name="Stolte C."/>
            <person name="Sykes S."/>
            <person name="Walk T."/>
            <person name="White J."/>
            <person name="Yandava C."/>
            <person name="Haas B."/>
            <person name="Nusbaum C."/>
            <person name="Birren B."/>
        </authorList>
    </citation>
    <scope>NUCLEOTIDE SEQUENCE</scope>
    <source>
        <strain evidence="1">R3-111a-1</strain>
    </source>
</reference>
<dbReference type="HOGENOM" id="CLU_106353_0_0_1"/>
<reference evidence="3" key="1">
    <citation type="submission" date="2010-07" db="EMBL/GenBank/DDBJ databases">
        <title>The genome sequence of Gaeumannomyces graminis var. tritici strain R3-111a-1.</title>
        <authorList>
            <consortium name="The Broad Institute Genome Sequencing Platform"/>
            <person name="Ma L.-J."/>
            <person name="Dead R."/>
            <person name="Young S."/>
            <person name="Zeng Q."/>
            <person name="Koehrsen M."/>
            <person name="Alvarado L."/>
            <person name="Berlin A."/>
            <person name="Chapman S.B."/>
            <person name="Chen Z."/>
            <person name="Freedman E."/>
            <person name="Gellesch M."/>
            <person name="Goldberg J."/>
            <person name="Griggs A."/>
            <person name="Gujja S."/>
            <person name="Heilman E.R."/>
            <person name="Heiman D."/>
            <person name="Hepburn T."/>
            <person name="Howarth C."/>
            <person name="Jen D."/>
            <person name="Larson L."/>
            <person name="Mehta T."/>
            <person name="Neiman D."/>
            <person name="Pearson M."/>
            <person name="Roberts A."/>
            <person name="Saif S."/>
            <person name="Shea T."/>
            <person name="Shenoy N."/>
            <person name="Sisk P."/>
            <person name="Stolte C."/>
            <person name="Sykes S."/>
            <person name="Walk T."/>
            <person name="White J."/>
            <person name="Yandava C."/>
            <person name="Haas B."/>
            <person name="Nusbaum C."/>
            <person name="Birren B."/>
        </authorList>
    </citation>
    <scope>NUCLEOTIDE SEQUENCE [LARGE SCALE GENOMIC DNA]</scope>
    <source>
        <strain evidence="3">R3-111a-1</strain>
    </source>
</reference>
<evidence type="ECO:0000313" key="3">
    <source>
        <dbReference type="Proteomes" id="UP000006039"/>
    </source>
</evidence>
<name>J3NJG2_GAET3</name>
<dbReference type="GeneID" id="20341852"/>
<reference evidence="1" key="3">
    <citation type="submission" date="2010-09" db="EMBL/GenBank/DDBJ databases">
        <title>Annotation of Gaeumannomyces graminis var. tritici R3-111a-1.</title>
        <authorList>
            <consortium name="The Broad Institute Genome Sequencing Platform"/>
            <person name="Ma L.-J."/>
            <person name="Dead R."/>
            <person name="Young S.K."/>
            <person name="Zeng Q."/>
            <person name="Gargeya S."/>
            <person name="Fitzgerald M."/>
            <person name="Haas B."/>
            <person name="Abouelleil A."/>
            <person name="Alvarado L."/>
            <person name="Arachchi H.M."/>
            <person name="Berlin A."/>
            <person name="Brown A."/>
            <person name="Chapman S.B."/>
            <person name="Chen Z."/>
            <person name="Dunbar C."/>
            <person name="Freedman E."/>
            <person name="Gearin G."/>
            <person name="Gellesch M."/>
            <person name="Goldberg J."/>
            <person name="Griggs A."/>
            <person name="Gujja S."/>
            <person name="Heiman D."/>
            <person name="Howarth C."/>
            <person name="Larson L."/>
            <person name="Lui A."/>
            <person name="MacDonald P.J.P."/>
            <person name="Mehta T."/>
            <person name="Montmayeur A."/>
            <person name="Murphy C."/>
            <person name="Neiman D."/>
            <person name="Pearson M."/>
            <person name="Priest M."/>
            <person name="Roberts A."/>
            <person name="Saif S."/>
            <person name="Shea T."/>
            <person name="Shenoy N."/>
            <person name="Sisk P."/>
            <person name="Stolte C."/>
            <person name="Sykes S."/>
            <person name="Yandava C."/>
            <person name="Wortman J."/>
            <person name="Nusbaum C."/>
            <person name="Birren B."/>
        </authorList>
    </citation>
    <scope>NUCLEOTIDE SEQUENCE</scope>
    <source>
        <strain evidence="1">R3-111a-1</strain>
    </source>
</reference>
<dbReference type="VEuPathDB" id="FungiDB:GGTG_01394"/>
<dbReference type="Proteomes" id="UP000006039">
    <property type="component" value="Unassembled WGS sequence"/>
</dbReference>
<evidence type="ECO:0000313" key="1">
    <source>
        <dbReference type="EMBL" id="EJT81414.1"/>
    </source>
</evidence>
<protein>
    <recommendedName>
        <fullName evidence="4">Fun14 family protein</fullName>
    </recommendedName>
</protein>
<reference evidence="2" key="5">
    <citation type="submission" date="2018-04" db="UniProtKB">
        <authorList>
            <consortium name="EnsemblFungi"/>
        </authorList>
    </citation>
    <scope>IDENTIFICATION</scope>
    <source>
        <strain evidence="2">R3-111a-1</strain>
    </source>
</reference>
<reference evidence="2" key="4">
    <citation type="journal article" date="2015" name="G3 (Bethesda)">
        <title>Genome sequences of three phytopathogenic species of the Magnaporthaceae family of fungi.</title>
        <authorList>
            <person name="Okagaki L.H."/>
            <person name="Nunes C.C."/>
            <person name="Sailsbery J."/>
            <person name="Clay B."/>
            <person name="Brown D."/>
            <person name="John T."/>
            <person name="Oh Y."/>
            <person name="Young N."/>
            <person name="Fitzgerald M."/>
            <person name="Haas B.J."/>
            <person name="Zeng Q."/>
            <person name="Young S."/>
            <person name="Adiconis X."/>
            <person name="Fan L."/>
            <person name="Levin J.Z."/>
            <person name="Mitchell T.K."/>
            <person name="Okubara P.A."/>
            <person name="Farman M.L."/>
            <person name="Kohn L.M."/>
            <person name="Birren B."/>
            <person name="Ma L.-J."/>
            <person name="Dean R.A."/>
        </authorList>
    </citation>
    <scope>NUCLEOTIDE SEQUENCE</scope>
    <source>
        <strain evidence="2">R3-111a-1</strain>
    </source>
</reference>